<dbReference type="SUPFAM" id="SSF64182">
    <property type="entry name" value="DHH phosphoesterases"/>
    <property type="match status" value="1"/>
</dbReference>
<dbReference type="PANTHER" id="PTHR30255:SF2">
    <property type="entry name" value="SINGLE-STRANDED-DNA-SPECIFIC EXONUCLEASE RECJ"/>
    <property type="match status" value="1"/>
</dbReference>
<keyword evidence="5 9" id="KW-0269">Exonuclease</keyword>
<reference evidence="9" key="1">
    <citation type="submission" date="2022-11" db="EMBL/GenBank/DDBJ databases">
        <title>Draft genome sequence of Sellimonas catena strain 18CBH55.</title>
        <authorList>
            <person name="Atsushi H."/>
            <person name="Moriya O."/>
            <person name="Mitsuo S."/>
        </authorList>
    </citation>
    <scope>NUCLEOTIDE SEQUENCE</scope>
    <source>
        <strain evidence="9">18CBH55</strain>
    </source>
</reference>
<dbReference type="InterPro" id="IPR001667">
    <property type="entry name" value="DDH_dom"/>
</dbReference>
<dbReference type="EMBL" id="BSCH01000002">
    <property type="protein sequence ID" value="GLG89002.1"/>
    <property type="molecule type" value="Genomic_DNA"/>
</dbReference>
<proteinExistence type="inferred from homology"/>
<feature type="domain" description="RecJ OB" evidence="8">
    <location>
        <begin position="461"/>
        <end position="585"/>
    </location>
</feature>
<keyword evidence="3" id="KW-0540">Nuclease</keyword>
<evidence type="ECO:0000256" key="4">
    <source>
        <dbReference type="ARBA" id="ARBA00022801"/>
    </source>
</evidence>
<dbReference type="InterPro" id="IPR004610">
    <property type="entry name" value="RecJ"/>
</dbReference>
<dbReference type="GO" id="GO:0008409">
    <property type="term" value="F:5'-3' exonuclease activity"/>
    <property type="evidence" value="ECO:0007669"/>
    <property type="project" value="InterPro"/>
</dbReference>
<keyword evidence="4" id="KW-0378">Hydrolase</keyword>
<evidence type="ECO:0000256" key="3">
    <source>
        <dbReference type="ARBA" id="ARBA00022722"/>
    </source>
</evidence>
<dbReference type="InterPro" id="IPR051673">
    <property type="entry name" value="SSDNA_exonuclease_RecJ"/>
</dbReference>
<dbReference type="Proteomes" id="UP001145094">
    <property type="component" value="Unassembled WGS sequence"/>
</dbReference>
<reference evidence="9" key="3">
    <citation type="journal article" date="2023" name="Int. J. Syst. Evol. Microbiol.">
        <title>Sellimonas catena sp. nov., isolated from human faeces.</title>
        <authorList>
            <person name="Hisatomi A."/>
            <person name="Ohkuma M."/>
            <person name="Sakamoto M."/>
        </authorList>
    </citation>
    <scope>NUCLEOTIDE SEQUENCE</scope>
    <source>
        <strain evidence="9">18CBH55</strain>
    </source>
</reference>
<dbReference type="GO" id="GO:0003676">
    <property type="term" value="F:nucleic acid binding"/>
    <property type="evidence" value="ECO:0007669"/>
    <property type="project" value="InterPro"/>
</dbReference>
<dbReference type="InterPro" id="IPR003156">
    <property type="entry name" value="DHHA1_dom"/>
</dbReference>
<dbReference type="Pfam" id="PF02272">
    <property type="entry name" value="DHHA1"/>
    <property type="match status" value="1"/>
</dbReference>
<dbReference type="Gene3D" id="3.10.310.30">
    <property type="match status" value="1"/>
</dbReference>
<dbReference type="NCBIfam" id="TIGR00644">
    <property type="entry name" value="recJ"/>
    <property type="match status" value="1"/>
</dbReference>
<dbReference type="GO" id="GO:0006281">
    <property type="term" value="P:DNA repair"/>
    <property type="evidence" value="ECO:0007669"/>
    <property type="project" value="InterPro"/>
</dbReference>
<evidence type="ECO:0000256" key="5">
    <source>
        <dbReference type="ARBA" id="ARBA00022839"/>
    </source>
</evidence>
<dbReference type="Gene3D" id="3.90.1640.30">
    <property type="match status" value="1"/>
</dbReference>
<dbReference type="Pfam" id="PF17768">
    <property type="entry name" value="RecJ_OB"/>
    <property type="match status" value="1"/>
</dbReference>
<evidence type="ECO:0000256" key="2">
    <source>
        <dbReference type="ARBA" id="ARBA00019841"/>
    </source>
</evidence>
<evidence type="ECO:0000259" key="8">
    <source>
        <dbReference type="Pfam" id="PF17768"/>
    </source>
</evidence>
<evidence type="ECO:0000313" key="9">
    <source>
        <dbReference type="EMBL" id="GLG89002.1"/>
    </source>
</evidence>
<protein>
    <recommendedName>
        <fullName evidence="2">Single-stranded-DNA-specific exonuclease RecJ</fullName>
    </recommendedName>
</protein>
<feature type="domain" description="DHHA1" evidence="7">
    <location>
        <begin position="355"/>
        <end position="446"/>
    </location>
</feature>
<dbReference type="InterPro" id="IPR041122">
    <property type="entry name" value="RecJ_OB"/>
</dbReference>
<dbReference type="InterPro" id="IPR038763">
    <property type="entry name" value="DHH_sf"/>
</dbReference>
<evidence type="ECO:0000256" key="1">
    <source>
        <dbReference type="ARBA" id="ARBA00005915"/>
    </source>
</evidence>
<dbReference type="PANTHER" id="PTHR30255">
    <property type="entry name" value="SINGLE-STRANDED-DNA-SPECIFIC EXONUCLEASE RECJ"/>
    <property type="match status" value="1"/>
</dbReference>
<reference evidence="9" key="2">
    <citation type="submission" date="2022-11" db="EMBL/GenBank/DDBJ databases">
        <title>Draft genome sequence of Sellimonas catena strain 18CBH55.</title>
        <authorList>
            <person name="Hisatomi A."/>
            <person name="Ohkuma M."/>
            <person name="Sakamoto M."/>
        </authorList>
    </citation>
    <scope>NUCLEOTIDE SEQUENCE</scope>
    <source>
        <strain evidence="9">18CBH55</strain>
    </source>
</reference>
<evidence type="ECO:0000259" key="6">
    <source>
        <dbReference type="Pfam" id="PF01368"/>
    </source>
</evidence>
<feature type="domain" description="DDH" evidence="6">
    <location>
        <begin position="78"/>
        <end position="225"/>
    </location>
</feature>
<accession>A0A9W6FGG4</accession>
<gene>
    <name evidence="9" type="primary">recJ</name>
    <name evidence="9" type="ORF">Selli2_04280</name>
</gene>
<sequence>MKNWVLLRKGGNFTELGKRFGIRPRTAALIRNRDIIGEEAFDRYLNGTIADLYDGMLMKDMDKAVDLLKEKIVEKQSIRIIGDYDIDGVNATYILLEGLKGLGAEVDYDIPDRVRDGYGLNIDLIDRALDDNIDTIVTCDNGIAAREEIAYGKSMGMAVVVTDHHEVPYEEYEDGTRGYLIPPADAVVDIKREDCLYPFKGLCGAAVAYKLVEALYNAMGRDPEDVDYLMENVAIATVGDVMDLTDENRIFVKQGLEMLKRTKNPGLAALMECTGVHTDRLSAYHIGFVIGPCINAGGRLDTARRALELLCAKTKKEADLLAGDLKALNDSRKNLTEEAVKEAVVQVETTGLKEDKVLVVYLPKCHESIAGIVAGRLRERYYKPVFVLTKAEEGAKGSGRSIETYHMYDELSRCKDLLTRFGGHRLAAGLSLPEEKILSLRKKLNENTTMTEEDLTEKVVIDMQLPLCEITEDFVQELSLLEPFGKGNTKPVFARRKLLFRRGRVIGKHQNVLKLEVEDADHTTMDAIFFGDLETFFSCLSQKYGPDAKDHLLYGRGNPILMDVTYYPGINDYMGRRTLQITILDYR</sequence>
<dbReference type="RefSeq" id="WP_087168373.1">
    <property type="nucleotide sequence ID" value="NZ_BSBO01000019.1"/>
</dbReference>
<comment type="caution">
    <text evidence="9">The sequence shown here is derived from an EMBL/GenBank/DDBJ whole genome shotgun (WGS) entry which is preliminary data.</text>
</comment>
<dbReference type="GO" id="GO:0006310">
    <property type="term" value="P:DNA recombination"/>
    <property type="evidence" value="ECO:0007669"/>
    <property type="project" value="InterPro"/>
</dbReference>
<evidence type="ECO:0000313" key="10">
    <source>
        <dbReference type="Proteomes" id="UP001145094"/>
    </source>
</evidence>
<comment type="similarity">
    <text evidence="1">Belongs to the RecJ family.</text>
</comment>
<dbReference type="AlphaFoldDB" id="A0A9W6FGG4"/>
<name>A0A9W6FGG4_9FIRM</name>
<dbReference type="Pfam" id="PF01368">
    <property type="entry name" value="DHH"/>
    <property type="match status" value="1"/>
</dbReference>
<organism evidence="9 10">
    <name type="scientific">Sellimonas catena</name>
    <dbReference type="NCBI Taxonomy" id="2994035"/>
    <lineage>
        <taxon>Bacteria</taxon>
        <taxon>Bacillati</taxon>
        <taxon>Bacillota</taxon>
        <taxon>Clostridia</taxon>
        <taxon>Lachnospirales</taxon>
        <taxon>Lachnospiraceae</taxon>
        <taxon>Sellimonas</taxon>
    </lineage>
</organism>
<evidence type="ECO:0000259" key="7">
    <source>
        <dbReference type="Pfam" id="PF02272"/>
    </source>
</evidence>